<proteinExistence type="predicted"/>
<evidence type="ECO:0000259" key="2">
    <source>
        <dbReference type="PROSITE" id="PS51781"/>
    </source>
</evidence>
<protein>
    <submittedName>
        <fullName evidence="3">SH3 domain-containing protein</fullName>
    </submittedName>
</protein>
<feature type="domain" description="SH3b" evidence="2">
    <location>
        <begin position="733"/>
        <end position="803"/>
    </location>
</feature>
<dbReference type="InterPro" id="IPR052354">
    <property type="entry name" value="Cell_Wall_Dynamics_Protein"/>
</dbReference>
<gene>
    <name evidence="3" type="ORF">ACFSW4_01965</name>
</gene>
<sequence length="874" mass="97746">MTHKKHLKWLVVLTSVVLFFGLFNASAKTLEADSSALEGVALKDPTHIYQSTSRDSKTLKTYDKGSILLYFTHTSNWYKAIVFVDGDRHTGYIHSSDVDTATDNPKNLKGLALKDNTHMYREASRNLGTAKSYPQGHLLYYETYTSDWYKAFVYNNGKRQYVYINKNDVENIVKNQEQLKGVAYKEPTKIYSLASKDSKVLKSYDSGNILYYKTLSSNWYEALVYINGKATTGYIFHGDVDNLVNNQTSVRGIAKDRTPIYADPSTHSNVLKSYGTGSTLLYKTFSGHWYEAIVYVNGQRRTGYIHKSDVETKLNEQTTLRGIGTKDRTKVYSRLSRDGNVLKSYAEGSVLWYTTLTDNWHEAIVYVNGKRRTGYIHVNDVENAFKKQESLQGVGIKSPTKIYSRASRSSNVLKSYSKNTHLLFKTFSDSWYEALVYVNGKRKNGYIHVNDVSTEKVQEEETEYDAAFEDLVDVWMSKSPQIWDDGGFRNATRDEVQYYADPENFQDRNADNFFQYLVLSQPAGLKAKEVNNKILYDKGILRGTGASFIQAGETHSMNEVYLLAHALHETGNGTAKLSTGVGIDTDTKNPTVIKDTGDPKVDHVVYNMYGIGANDNCALECGALYAYEQGWFTPEEAIVGGAKFISVNYIQAGQDTLYKMRWNPDSPGDHQYATDVNWALAQTYRIADLYALINNYVLFFDIPEYTGTSSGGSGDDGSNDSGNSLVAYPEGVEGTTSSGGDNLNLRSKPSTSSSVIDSIPDGSKVQVLGYATGDTVNGNNTWYKVIFDGNQGWAHSDFVELDNLLQVKEVDPHLNIRKSPDTNSDDIGSLESSQFVAGVLNKGNLVTDNGWYKVYIPGTSDTGWVHGDFINERK</sequence>
<dbReference type="RefSeq" id="WP_377327133.1">
    <property type="nucleotide sequence ID" value="NZ_JBHUMZ010000009.1"/>
</dbReference>
<dbReference type="InterPro" id="IPR002901">
    <property type="entry name" value="MGlyc_endo_b_GlcNAc-like_dom"/>
</dbReference>
<reference evidence="4" key="1">
    <citation type="journal article" date="2019" name="Int. J. Syst. Evol. Microbiol.">
        <title>The Global Catalogue of Microorganisms (GCM) 10K type strain sequencing project: providing services to taxonomists for standard genome sequencing and annotation.</title>
        <authorList>
            <consortium name="The Broad Institute Genomics Platform"/>
            <consortium name="The Broad Institute Genome Sequencing Center for Infectious Disease"/>
            <person name="Wu L."/>
            <person name="Ma J."/>
        </authorList>
    </citation>
    <scope>NUCLEOTIDE SEQUENCE [LARGE SCALE GENOMIC DNA]</scope>
    <source>
        <strain evidence="4">TISTR 1571</strain>
    </source>
</reference>
<dbReference type="InterPro" id="IPR003646">
    <property type="entry name" value="SH3-like_bac-type"/>
</dbReference>
<dbReference type="PANTHER" id="PTHR34408:SF1">
    <property type="entry name" value="GLYCOSYL HYDROLASE FAMILY 19 DOMAIN-CONTAINING PROTEIN HI_1415"/>
    <property type="match status" value="1"/>
</dbReference>
<dbReference type="PANTHER" id="PTHR34408">
    <property type="entry name" value="FAMILY PROTEIN, PUTATIVE-RELATED"/>
    <property type="match status" value="1"/>
</dbReference>
<evidence type="ECO:0000313" key="4">
    <source>
        <dbReference type="Proteomes" id="UP001597452"/>
    </source>
</evidence>
<feature type="region of interest" description="Disordered" evidence="1">
    <location>
        <begin position="709"/>
        <end position="757"/>
    </location>
</feature>
<feature type="compositionally biased region" description="Polar residues" evidence="1">
    <location>
        <begin position="734"/>
        <end position="756"/>
    </location>
</feature>
<comment type="caution">
    <text evidence="3">The sequence shown here is derived from an EMBL/GenBank/DDBJ whole genome shotgun (WGS) entry which is preliminary data.</text>
</comment>
<dbReference type="Proteomes" id="UP001597452">
    <property type="component" value="Unassembled WGS sequence"/>
</dbReference>
<dbReference type="PROSITE" id="PS51781">
    <property type="entry name" value="SH3B"/>
    <property type="match status" value="1"/>
</dbReference>
<keyword evidence="4" id="KW-1185">Reference proteome</keyword>
<evidence type="ECO:0000256" key="1">
    <source>
        <dbReference type="SAM" id="MobiDB-lite"/>
    </source>
</evidence>
<organism evidence="3 4">
    <name type="scientific">Piscibacillus salipiscarius</name>
    <dbReference type="NCBI Taxonomy" id="299480"/>
    <lineage>
        <taxon>Bacteria</taxon>
        <taxon>Bacillati</taxon>
        <taxon>Bacillota</taxon>
        <taxon>Bacilli</taxon>
        <taxon>Bacillales</taxon>
        <taxon>Bacillaceae</taxon>
        <taxon>Piscibacillus</taxon>
    </lineage>
</organism>
<accession>A0ABW5Q715</accession>
<dbReference type="Pfam" id="PF08239">
    <property type="entry name" value="SH3_3"/>
    <property type="match status" value="2"/>
</dbReference>
<evidence type="ECO:0000313" key="3">
    <source>
        <dbReference type="EMBL" id="MFD2637636.1"/>
    </source>
</evidence>
<dbReference type="Gene3D" id="2.30.30.40">
    <property type="entry name" value="SH3 Domains"/>
    <property type="match status" value="7"/>
</dbReference>
<name>A0ABW5Q715_9BACI</name>
<dbReference type="SMART" id="SM00287">
    <property type="entry name" value="SH3b"/>
    <property type="match status" value="2"/>
</dbReference>
<dbReference type="EMBL" id="JBHUMZ010000009">
    <property type="protein sequence ID" value="MFD2637636.1"/>
    <property type="molecule type" value="Genomic_DNA"/>
</dbReference>
<dbReference type="SMART" id="SM00047">
    <property type="entry name" value="LYZ2"/>
    <property type="match status" value="1"/>
</dbReference>